<keyword evidence="3" id="KW-1185">Reference proteome</keyword>
<dbReference type="RefSeq" id="XP_004503693.1">
    <property type="nucleotide sequence ID" value="XM_004503636.3"/>
</dbReference>
<feature type="region of interest" description="Disordered" evidence="1">
    <location>
        <begin position="387"/>
        <end position="422"/>
    </location>
</feature>
<sequence>MAEWSEFSKGSSLNCLEPKTFSAFRGNDGCLVEDGVDSADHDKAKQKSLFCQIFSVYVKENGSRGNVRPVPALLGDGQLLDLYQLFSVVKERGGYDAVSRKGLWDSVIAELGLDLQVLSSVKLVYDRYLSDFESWLSKTIEEKSFKNGNHGLFKSLPLDLEKEFRSLLCSNLKDKKDDDFVELESSNIIKHIDLVNQKSDGFLLDTKNRNNKSEGVQHVDGDGDDDDENFSKGVKDDLAAACVEISGKEFNSRKRKREELSGMVNWMRHVAKYPLEPVAQPIPEPSKWKEYKGHGFFPQILRARDARSVRKHTEPNSGSSSQKVKMHPAMYDDHAALGHHGTLRVRCSERQPVSVKSRCSCCTSSCTGNGAKLPGSSNIEAEKCAAEKSTVKQDTVTENKKPTAKQDAATEKKKTTAKPVVAAEKKKSEASWDRAREKQVCIGPLFQVEVPEWTGVVSESDSKWVSTQVWPAKDDSKPTTKTALIGRERREKCGCIVQGSVDCVRFHIAENRMKLKLELGSVFYHWRFDQMGEEVSLRWTADEEKKFKDAMKLKIPSQNKSFWNNPSKYFRKKTRTNMISYYFNVYIIQLRSYQNRVTPKNADSDDDEVEFGSFGDGFGMKAIKHPAMDVMECSENKQYFDFE</sequence>
<dbReference type="InterPro" id="IPR036431">
    <property type="entry name" value="ARID_dom_sf"/>
</dbReference>
<dbReference type="AlphaFoldDB" id="A0A1S2YFG2"/>
<feature type="domain" description="ARID" evidence="2">
    <location>
        <begin position="44"/>
        <end position="137"/>
    </location>
</feature>
<evidence type="ECO:0000313" key="3">
    <source>
        <dbReference type="Proteomes" id="UP000087171"/>
    </source>
</evidence>
<gene>
    <name evidence="4 5" type="primary">LOC101492896</name>
</gene>
<dbReference type="PANTHER" id="PTHR46410">
    <property type="entry name" value="AT-RICH INTERACTIVE DOMAIN-CONTAINING PROTEIN 2"/>
    <property type="match status" value="1"/>
</dbReference>
<accession>A0A1S2YFG2</accession>
<evidence type="ECO:0000256" key="1">
    <source>
        <dbReference type="SAM" id="MobiDB-lite"/>
    </source>
</evidence>
<dbReference type="STRING" id="3827.A0A1S2YFG2"/>
<dbReference type="InterPro" id="IPR001606">
    <property type="entry name" value="ARID_dom"/>
</dbReference>
<organism evidence="3 5">
    <name type="scientific">Cicer arietinum</name>
    <name type="common">Chickpea</name>
    <name type="synonym">Garbanzo</name>
    <dbReference type="NCBI Taxonomy" id="3827"/>
    <lineage>
        <taxon>Eukaryota</taxon>
        <taxon>Viridiplantae</taxon>
        <taxon>Streptophyta</taxon>
        <taxon>Embryophyta</taxon>
        <taxon>Tracheophyta</taxon>
        <taxon>Spermatophyta</taxon>
        <taxon>Magnoliopsida</taxon>
        <taxon>eudicotyledons</taxon>
        <taxon>Gunneridae</taxon>
        <taxon>Pentapetalae</taxon>
        <taxon>rosids</taxon>
        <taxon>fabids</taxon>
        <taxon>Fabales</taxon>
        <taxon>Fabaceae</taxon>
        <taxon>Papilionoideae</taxon>
        <taxon>50 kb inversion clade</taxon>
        <taxon>NPAAA clade</taxon>
        <taxon>Hologalegina</taxon>
        <taxon>IRL clade</taxon>
        <taxon>Cicereae</taxon>
        <taxon>Cicer</taxon>
    </lineage>
</organism>
<dbReference type="Gene3D" id="1.10.150.60">
    <property type="entry name" value="ARID DNA-binding domain"/>
    <property type="match status" value="1"/>
</dbReference>
<dbReference type="eggNOG" id="ENOG502QVAG">
    <property type="taxonomic scope" value="Eukaryota"/>
</dbReference>
<dbReference type="SUPFAM" id="SSF46774">
    <property type="entry name" value="ARID-like"/>
    <property type="match status" value="1"/>
</dbReference>
<evidence type="ECO:0000259" key="2">
    <source>
        <dbReference type="PROSITE" id="PS51011"/>
    </source>
</evidence>
<feature type="compositionally biased region" description="Basic and acidic residues" evidence="1">
    <location>
        <begin position="387"/>
        <end position="401"/>
    </location>
</feature>
<evidence type="ECO:0000313" key="4">
    <source>
        <dbReference type="RefSeq" id="XP_004503692.1"/>
    </source>
</evidence>
<dbReference type="CDD" id="cd16100">
    <property type="entry name" value="ARID"/>
    <property type="match status" value="1"/>
</dbReference>
<dbReference type="GO" id="GO:0003677">
    <property type="term" value="F:DNA binding"/>
    <property type="evidence" value="ECO:0007669"/>
    <property type="project" value="InterPro"/>
</dbReference>
<dbReference type="PANTHER" id="PTHR46410:SF18">
    <property type="entry name" value="AT-RICH INTERACTIVE DOMAIN-CONTAINING PROTEIN 2"/>
    <property type="match status" value="1"/>
</dbReference>
<dbReference type="GeneID" id="101492896"/>
<dbReference type="SMART" id="SM01014">
    <property type="entry name" value="ARID"/>
    <property type="match status" value="1"/>
</dbReference>
<protein>
    <submittedName>
        <fullName evidence="4 5">AT-rich interactive domain-containing protein 2</fullName>
    </submittedName>
</protein>
<dbReference type="PROSITE" id="PS51011">
    <property type="entry name" value="ARID"/>
    <property type="match status" value="1"/>
</dbReference>
<reference evidence="4 5" key="2">
    <citation type="submission" date="2025-04" db="UniProtKB">
        <authorList>
            <consortium name="RefSeq"/>
        </authorList>
    </citation>
    <scope>IDENTIFICATION</scope>
    <source>
        <tissue evidence="4 5">Etiolated seedlings</tissue>
    </source>
</reference>
<dbReference type="Pfam" id="PF01388">
    <property type="entry name" value="ARID"/>
    <property type="match status" value="1"/>
</dbReference>
<dbReference type="OrthoDB" id="1938591at2759"/>
<dbReference type="PaxDb" id="3827-XP_004503692.1"/>
<proteinExistence type="predicted"/>
<name>A0A1S2YFG2_CICAR</name>
<evidence type="ECO:0000313" key="5">
    <source>
        <dbReference type="RefSeq" id="XP_004503693.1"/>
    </source>
</evidence>
<dbReference type="KEGG" id="cam:101492896"/>
<dbReference type="Proteomes" id="UP000087171">
    <property type="component" value="Chromosome Ca6"/>
</dbReference>
<dbReference type="SMART" id="SM00501">
    <property type="entry name" value="BRIGHT"/>
    <property type="match status" value="1"/>
</dbReference>
<dbReference type="RefSeq" id="XP_004503692.1">
    <property type="nucleotide sequence ID" value="XM_004503635.2"/>
</dbReference>
<reference evidence="3" key="1">
    <citation type="journal article" date="2013" name="Nat. Biotechnol.">
        <title>Draft genome sequence of chickpea (Cicer arietinum) provides a resource for trait improvement.</title>
        <authorList>
            <person name="Varshney R.K."/>
            <person name="Song C."/>
            <person name="Saxena R.K."/>
            <person name="Azam S."/>
            <person name="Yu S."/>
            <person name="Sharpe A.G."/>
            <person name="Cannon S."/>
            <person name="Baek J."/>
            <person name="Rosen B.D."/>
            <person name="Tar'an B."/>
            <person name="Millan T."/>
            <person name="Zhang X."/>
            <person name="Ramsay L.D."/>
            <person name="Iwata A."/>
            <person name="Wang Y."/>
            <person name="Nelson W."/>
            <person name="Farmer A.D."/>
            <person name="Gaur P.M."/>
            <person name="Soderlund C."/>
            <person name="Penmetsa R.V."/>
            <person name="Xu C."/>
            <person name="Bharti A.K."/>
            <person name="He W."/>
            <person name="Winter P."/>
            <person name="Zhao S."/>
            <person name="Hane J.K."/>
            <person name="Carrasquilla-Garcia N."/>
            <person name="Condie J.A."/>
            <person name="Upadhyaya H.D."/>
            <person name="Luo M.C."/>
            <person name="Thudi M."/>
            <person name="Gowda C.L."/>
            <person name="Singh N.P."/>
            <person name="Lichtenzveig J."/>
            <person name="Gali K.K."/>
            <person name="Rubio J."/>
            <person name="Nadarajan N."/>
            <person name="Dolezel J."/>
            <person name="Bansal K.C."/>
            <person name="Xu X."/>
            <person name="Edwards D."/>
            <person name="Zhang G."/>
            <person name="Kahl G."/>
            <person name="Gil J."/>
            <person name="Singh K.B."/>
            <person name="Datta S.K."/>
            <person name="Jackson S.A."/>
            <person name="Wang J."/>
            <person name="Cook D.R."/>
        </authorList>
    </citation>
    <scope>NUCLEOTIDE SEQUENCE [LARGE SCALE GENOMIC DNA]</scope>
    <source>
        <strain evidence="3">cv. CDC Frontier</strain>
    </source>
</reference>